<organism evidence="1 2">
    <name type="scientific">Cryptomeria japonica</name>
    <name type="common">Japanese cedar</name>
    <name type="synonym">Cupressus japonica</name>
    <dbReference type="NCBI Taxonomy" id="3369"/>
    <lineage>
        <taxon>Eukaryota</taxon>
        <taxon>Viridiplantae</taxon>
        <taxon>Streptophyta</taxon>
        <taxon>Embryophyta</taxon>
        <taxon>Tracheophyta</taxon>
        <taxon>Spermatophyta</taxon>
        <taxon>Pinopsida</taxon>
        <taxon>Pinidae</taxon>
        <taxon>Conifers II</taxon>
        <taxon>Cupressales</taxon>
        <taxon>Cupressaceae</taxon>
        <taxon>Cryptomeria</taxon>
    </lineage>
</organism>
<name>A0AAD3NMW8_CRYJA</name>
<evidence type="ECO:0000313" key="2">
    <source>
        <dbReference type="Proteomes" id="UP001234787"/>
    </source>
</evidence>
<dbReference type="AlphaFoldDB" id="A0AAD3NMW8"/>
<proteinExistence type="predicted"/>
<dbReference type="EMBL" id="BSEH01000022">
    <property type="protein sequence ID" value="GLJ56479.1"/>
    <property type="molecule type" value="Genomic_DNA"/>
</dbReference>
<keyword evidence="2" id="KW-1185">Reference proteome</keyword>
<protein>
    <submittedName>
        <fullName evidence="1">Uncharacterized protein</fullName>
    </submittedName>
</protein>
<evidence type="ECO:0000313" key="1">
    <source>
        <dbReference type="EMBL" id="GLJ56479.1"/>
    </source>
</evidence>
<comment type="caution">
    <text evidence="1">The sequence shown here is derived from an EMBL/GenBank/DDBJ whole genome shotgun (WGS) entry which is preliminary data.</text>
</comment>
<dbReference type="Proteomes" id="UP001234787">
    <property type="component" value="Unassembled WGS sequence"/>
</dbReference>
<sequence>MNSLPNSIEGGGWGAKVNSPTPALNPLLHLFEAGFTILKGGARRGPPHLARPGGAVDGDSRFYIFATGQPFYSFSSLGGEGKELGSDRGSGLGNHLYPPHGDCTRDRQGGSFTFLIRSRHLGHFFVPNVAGMRDGRDPACPSHGAIGIRGTAPAHGVEHHWRMRRVMSYPVVGLSSG</sequence>
<reference evidence="1" key="1">
    <citation type="submission" date="2022-12" db="EMBL/GenBank/DDBJ databases">
        <title>Chromosome-Level Genome Assembly of Japanese Cedar (Cryptomeriajaponica D. Don).</title>
        <authorList>
            <person name="Fujino T."/>
            <person name="Yamaguchi K."/>
            <person name="Yokoyama T."/>
            <person name="Hamanaka T."/>
            <person name="Harazono Y."/>
            <person name="Kamada H."/>
            <person name="Kobayashi W."/>
            <person name="Ujino-Ihara T."/>
            <person name="Uchiyama K."/>
            <person name="Matsumoto A."/>
            <person name="Izuno A."/>
            <person name="Tsumura Y."/>
            <person name="Toyoda A."/>
            <person name="Shigenobu S."/>
            <person name="Moriguchi Y."/>
            <person name="Ueno S."/>
            <person name="Kasahara M."/>
        </authorList>
    </citation>
    <scope>NUCLEOTIDE SEQUENCE</scope>
</reference>
<gene>
    <name evidence="1" type="ORF">SUGI_1225550</name>
</gene>
<accession>A0AAD3NMW8</accession>